<accession>G9WX63</accession>
<dbReference type="InterPro" id="IPR055170">
    <property type="entry name" value="GFO_IDH_MocA-like_dom"/>
</dbReference>
<dbReference type="Pfam" id="PF22725">
    <property type="entry name" value="GFO_IDH_MocA_C3"/>
    <property type="match status" value="1"/>
</dbReference>
<dbReference type="Gene3D" id="3.30.360.10">
    <property type="entry name" value="Dihydrodipicolinate Reductase, domain 2"/>
    <property type="match status" value="1"/>
</dbReference>
<proteinExistence type="predicted"/>
<keyword evidence="4" id="KW-1185">Reference proteome</keyword>
<dbReference type="SUPFAM" id="SSF51735">
    <property type="entry name" value="NAD(P)-binding Rossmann-fold domains"/>
    <property type="match status" value="1"/>
</dbReference>
<dbReference type="GO" id="GO:0000166">
    <property type="term" value="F:nucleotide binding"/>
    <property type="evidence" value="ECO:0007669"/>
    <property type="project" value="InterPro"/>
</dbReference>
<evidence type="ECO:0008006" key="5">
    <source>
        <dbReference type="Google" id="ProtNLM"/>
    </source>
</evidence>
<dbReference type="Pfam" id="PF01408">
    <property type="entry name" value="GFO_IDH_MocA"/>
    <property type="match status" value="1"/>
</dbReference>
<dbReference type="RefSeq" id="WP_009537205.1">
    <property type="nucleotide sequence ID" value="NZ_JH414505.1"/>
</dbReference>
<organism evidence="3 4">
    <name type="scientific">Oribacterium asaccharolyticum ACB7</name>
    <dbReference type="NCBI Taxonomy" id="796944"/>
    <lineage>
        <taxon>Bacteria</taxon>
        <taxon>Bacillati</taxon>
        <taxon>Bacillota</taxon>
        <taxon>Clostridia</taxon>
        <taxon>Lachnospirales</taxon>
        <taxon>Lachnospiraceae</taxon>
        <taxon>Oribacterium</taxon>
    </lineage>
</organism>
<dbReference type="Gene3D" id="3.40.50.720">
    <property type="entry name" value="NAD(P)-binding Rossmann-like Domain"/>
    <property type="match status" value="1"/>
</dbReference>
<gene>
    <name evidence="3" type="ORF">HMPREF9624_01437</name>
</gene>
<name>G9WX63_9FIRM</name>
<evidence type="ECO:0000313" key="3">
    <source>
        <dbReference type="EMBL" id="EHL09396.1"/>
    </source>
</evidence>
<dbReference type="PANTHER" id="PTHR43249">
    <property type="entry name" value="UDP-N-ACETYL-2-AMINO-2-DEOXY-D-GLUCURONATE OXIDASE"/>
    <property type="match status" value="1"/>
</dbReference>
<dbReference type="Proteomes" id="UP000003527">
    <property type="component" value="Unassembled WGS sequence"/>
</dbReference>
<reference evidence="3 4" key="1">
    <citation type="submission" date="2011-08" db="EMBL/GenBank/DDBJ databases">
        <title>The Genome Sequence of Oribacterium sp. ACB7.</title>
        <authorList>
            <consortium name="The Broad Institute Genome Sequencing Platform"/>
            <person name="Earl A."/>
            <person name="Ward D."/>
            <person name="Feldgarden M."/>
            <person name="Gevers D."/>
            <person name="Sizova M."/>
            <person name="Hazen A."/>
            <person name="Epstein S."/>
            <person name="Young S.K."/>
            <person name="Zeng Q."/>
            <person name="Gargeya S."/>
            <person name="Fitzgerald M."/>
            <person name="Haas B."/>
            <person name="Abouelleil A."/>
            <person name="Alvarado L."/>
            <person name="Arachchi H.M."/>
            <person name="Berlin A."/>
            <person name="Brown A."/>
            <person name="Chapman S.B."/>
            <person name="Chen Z."/>
            <person name="Dunbar C."/>
            <person name="Freedman E."/>
            <person name="Gearin G."/>
            <person name="Gellesch M."/>
            <person name="Goldberg J."/>
            <person name="Griggs A."/>
            <person name="Gujja S."/>
            <person name="Heiman D."/>
            <person name="Howarth C."/>
            <person name="Larson L."/>
            <person name="Lui A."/>
            <person name="MacDonald P.J.P."/>
            <person name="Montmayeur A."/>
            <person name="Murphy C."/>
            <person name="Neiman D."/>
            <person name="Pearson M."/>
            <person name="Priest M."/>
            <person name="Roberts A."/>
            <person name="Saif S."/>
            <person name="Shea T."/>
            <person name="Shenoy N."/>
            <person name="Sisk P."/>
            <person name="Stolte C."/>
            <person name="Sykes S."/>
            <person name="Wortman J."/>
            <person name="Nusbaum C."/>
            <person name="Birren B."/>
        </authorList>
    </citation>
    <scope>NUCLEOTIDE SEQUENCE [LARGE SCALE GENOMIC DNA]</scope>
    <source>
        <strain evidence="3 4">ACB7</strain>
    </source>
</reference>
<protein>
    <recommendedName>
        <fullName evidence="5">Gfo/Idh/MocA-like oxidoreductase N-terminal domain-containing protein</fullName>
    </recommendedName>
</protein>
<dbReference type="InterPro" id="IPR052515">
    <property type="entry name" value="Gfo/Idh/MocA_Oxidoreductase"/>
</dbReference>
<dbReference type="InterPro" id="IPR036291">
    <property type="entry name" value="NAD(P)-bd_dom_sf"/>
</dbReference>
<sequence length="355" mass="40832">MDKLKLAIVGCGRISDCYRDVFQKLSDSVSVVYAVDKDIEKAKNFAADFSCRYTDHYEDILEEELDVIHLCLPHYLHKPYSVLALEHGKHVLTEKPMAMSLQEADEMLEAEKRSGKLLGCIFQTRYNESVSILKRRLEEGIYGKLLTASSILTWNRPDSYYAGSDWKGTWEYEGGGTIIDQAIHSIDRVRYIVASDVEWVEASIFNRTHPKLFVEDTAEAQIQFQNGVQYHLFATNTNGFDTPIQIEFCGEKGRCGLIQDMGYSYLGEKYEEFREVKKSVTVGKDYWGSTHIMQLEDFYRAVREGGKPLADGVEGRKTLELVKAIYLSAKYRKRIYLPFTDEKLTKEEMGKILFY</sequence>
<dbReference type="EMBL" id="AFZD01000021">
    <property type="protein sequence ID" value="EHL09396.1"/>
    <property type="molecule type" value="Genomic_DNA"/>
</dbReference>
<evidence type="ECO:0000259" key="2">
    <source>
        <dbReference type="Pfam" id="PF22725"/>
    </source>
</evidence>
<dbReference type="AlphaFoldDB" id="G9WX63"/>
<comment type="caution">
    <text evidence="3">The sequence shown here is derived from an EMBL/GenBank/DDBJ whole genome shotgun (WGS) entry which is preliminary data.</text>
</comment>
<dbReference type="PATRIC" id="fig|796944.3.peg.2190"/>
<feature type="domain" description="GFO/IDH/MocA-like oxidoreductase" evidence="2">
    <location>
        <begin position="133"/>
        <end position="254"/>
    </location>
</feature>
<dbReference type="InterPro" id="IPR000683">
    <property type="entry name" value="Gfo/Idh/MocA-like_OxRdtase_N"/>
</dbReference>
<evidence type="ECO:0000259" key="1">
    <source>
        <dbReference type="Pfam" id="PF01408"/>
    </source>
</evidence>
<evidence type="ECO:0000313" key="4">
    <source>
        <dbReference type="Proteomes" id="UP000003527"/>
    </source>
</evidence>
<dbReference type="SUPFAM" id="SSF55347">
    <property type="entry name" value="Glyceraldehyde-3-phosphate dehydrogenase-like, C-terminal domain"/>
    <property type="match status" value="1"/>
</dbReference>
<dbReference type="PANTHER" id="PTHR43249:SF1">
    <property type="entry name" value="D-GLUCOSIDE 3-DEHYDROGENASE"/>
    <property type="match status" value="1"/>
</dbReference>
<feature type="domain" description="Gfo/Idh/MocA-like oxidoreductase N-terminal" evidence="1">
    <location>
        <begin position="5"/>
        <end position="119"/>
    </location>
</feature>
<dbReference type="HOGENOM" id="CLU_023194_1_0_9"/>